<evidence type="ECO:0000256" key="8">
    <source>
        <dbReference type="ARBA" id="ARBA00023303"/>
    </source>
</evidence>
<feature type="non-terminal residue" evidence="10">
    <location>
        <position position="668"/>
    </location>
</feature>
<feature type="transmembrane region" description="Helical" evidence="9">
    <location>
        <begin position="311"/>
        <end position="332"/>
    </location>
</feature>
<feature type="transmembrane region" description="Helical" evidence="9">
    <location>
        <begin position="40"/>
        <end position="59"/>
    </location>
</feature>
<gene>
    <name evidence="10" type="ORF">J0S82_010642</name>
</gene>
<comment type="similarity">
    <text evidence="2">Belongs to the CALHM family.</text>
</comment>
<proteinExistence type="inferred from homology"/>
<comment type="caution">
    <text evidence="10">The sequence shown here is derived from an EMBL/GenBank/DDBJ whole genome shotgun (WGS) entry which is preliminary data.</text>
</comment>
<keyword evidence="6" id="KW-0406">Ion transport</keyword>
<sequence length="668" mass="75096">LEHGSKWAYSLVTLLTAGGESIFSAAVFQCPCDPTWNVPYGLVFLLVPALVLLLLGYWLNARTCTWRRMTSCCLRQGSQLRTTGSQCCWVGDGYVLVAPLSWVAVALLGGTYYECFASRITSLVRKMCLGRKENCLTTMPKLPCLRDEEPDLQDLLKELQAQSQKFTTVLRLLSTEHGSKLAYSLVTLLTAGGESIFSGVVFQCPCDRTWNVPYGMVFLLVPALVLLLLGYWLNARTFTYFLKNCLETCKKNCPMTYCCCSRPDSQSCSKERKSSSVSLDKSCPKERKSSSVSGDKSCTKGFKCCCVSVDIGIVLVAPLSWLAVALLGGTYYECFASGFVPLARMACHSLKVNCSTPMYNLPCLQDKQPDLLDLLKELKSQSQVAGWTLIAVVVIVIMICKCYTLWKSPVAFTQQEFGDIYRNQEQKIFTVEATKNAMELANRNVKCFFEGSPPGHTGPTTQDWEQISPPDTFRPDKQYYSALHKYFSPREVAGWTLIAVVVIIIMICKCYTLWNSTDFVTRVEFREIYRHQERKIFREEATKNAIKLASGNVKCFFEGSPPGHNGPTKEEWEKILPQDTSISEEMDIYYSRLHRYVSISKEDRDDMKRFPNVLKLLKLKHGSKWAYSLVTLLTAGGESIFSGTVFQCPCDPTWNVPYGLVFLLVPAL</sequence>
<keyword evidence="3" id="KW-0813">Transport</keyword>
<keyword evidence="7 9" id="KW-0472">Membrane</keyword>
<dbReference type="EMBL" id="JAGFMF010011861">
    <property type="protein sequence ID" value="KAG8510957.1"/>
    <property type="molecule type" value="Genomic_DNA"/>
</dbReference>
<keyword evidence="4 9" id="KW-0812">Transmembrane</keyword>
<evidence type="ECO:0000256" key="3">
    <source>
        <dbReference type="ARBA" id="ARBA00022448"/>
    </source>
</evidence>
<dbReference type="Proteomes" id="UP000700334">
    <property type="component" value="Unassembled WGS sequence"/>
</dbReference>
<name>A0A8J6A1D9_GALPY</name>
<dbReference type="OrthoDB" id="5962981at2759"/>
<reference evidence="10" key="1">
    <citation type="journal article" date="2021" name="Evol. Appl.">
        <title>The genome of the Pyrenean desman and the effects of bottlenecks and inbreeding on the genomic landscape of an endangered species.</title>
        <authorList>
            <person name="Escoda L."/>
            <person name="Castresana J."/>
        </authorList>
    </citation>
    <scope>NUCLEOTIDE SEQUENCE</scope>
    <source>
        <strain evidence="10">IBE-C5619</strain>
    </source>
</reference>
<dbReference type="AlphaFoldDB" id="A0A8J6A1D9"/>
<dbReference type="PANTHER" id="PTHR32261">
    <property type="entry name" value="CALCIUM HOMEOSTASIS MODULATOR PROTEIN"/>
    <property type="match status" value="1"/>
</dbReference>
<comment type="subcellular location">
    <subcellularLocation>
        <location evidence="1">Membrane</location>
        <topology evidence="1">Multi-pass membrane protein</topology>
    </subcellularLocation>
</comment>
<keyword evidence="5 9" id="KW-1133">Transmembrane helix</keyword>
<evidence type="ECO:0000256" key="1">
    <source>
        <dbReference type="ARBA" id="ARBA00004141"/>
    </source>
</evidence>
<feature type="transmembrane region" description="Helical" evidence="9">
    <location>
        <begin position="384"/>
        <end position="406"/>
    </location>
</feature>
<dbReference type="GO" id="GO:0005261">
    <property type="term" value="F:monoatomic cation channel activity"/>
    <property type="evidence" value="ECO:0007669"/>
    <property type="project" value="TreeGrafter"/>
</dbReference>
<evidence type="ECO:0000256" key="5">
    <source>
        <dbReference type="ARBA" id="ARBA00022989"/>
    </source>
</evidence>
<dbReference type="GO" id="GO:0005886">
    <property type="term" value="C:plasma membrane"/>
    <property type="evidence" value="ECO:0007669"/>
    <property type="project" value="TreeGrafter"/>
</dbReference>
<dbReference type="PANTHER" id="PTHR32261:SF4">
    <property type="entry name" value="CALCIUM HOMEOSTASIS MODULATOR PROTEIN 6"/>
    <property type="match status" value="1"/>
</dbReference>
<feature type="transmembrane region" description="Helical" evidence="9">
    <location>
        <begin position="181"/>
        <end position="202"/>
    </location>
</feature>
<keyword evidence="11" id="KW-1185">Reference proteome</keyword>
<feature type="non-terminal residue" evidence="10">
    <location>
        <position position="1"/>
    </location>
</feature>
<evidence type="ECO:0000313" key="10">
    <source>
        <dbReference type="EMBL" id="KAG8510957.1"/>
    </source>
</evidence>
<protein>
    <submittedName>
        <fullName evidence="10">Calcium homeostasis modulator protein 6</fullName>
    </submittedName>
</protein>
<organism evidence="10 11">
    <name type="scientific">Galemys pyrenaicus</name>
    <name type="common">Iberian desman</name>
    <name type="synonym">Pyrenean desman</name>
    <dbReference type="NCBI Taxonomy" id="202257"/>
    <lineage>
        <taxon>Eukaryota</taxon>
        <taxon>Metazoa</taxon>
        <taxon>Chordata</taxon>
        <taxon>Craniata</taxon>
        <taxon>Vertebrata</taxon>
        <taxon>Euteleostomi</taxon>
        <taxon>Mammalia</taxon>
        <taxon>Eutheria</taxon>
        <taxon>Laurasiatheria</taxon>
        <taxon>Eulipotyphla</taxon>
        <taxon>Talpidae</taxon>
        <taxon>Galemys</taxon>
    </lineage>
</organism>
<feature type="transmembrane region" description="Helical" evidence="9">
    <location>
        <begin position="7"/>
        <end position="28"/>
    </location>
</feature>
<feature type="transmembrane region" description="Helical" evidence="9">
    <location>
        <begin position="214"/>
        <end position="233"/>
    </location>
</feature>
<evidence type="ECO:0000313" key="11">
    <source>
        <dbReference type="Proteomes" id="UP000700334"/>
    </source>
</evidence>
<evidence type="ECO:0000256" key="6">
    <source>
        <dbReference type="ARBA" id="ARBA00023065"/>
    </source>
</evidence>
<evidence type="ECO:0000256" key="7">
    <source>
        <dbReference type="ARBA" id="ARBA00023136"/>
    </source>
</evidence>
<keyword evidence="8" id="KW-0407">Ion channel</keyword>
<dbReference type="GO" id="GO:1904669">
    <property type="term" value="P:ATP export"/>
    <property type="evidence" value="ECO:0007669"/>
    <property type="project" value="UniProtKB-ARBA"/>
</dbReference>
<dbReference type="InterPro" id="IPR029569">
    <property type="entry name" value="CALHM"/>
</dbReference>
<feature type="transmembrane region" description="Helical" evidence="9">
    <location>
        <begin position="492"/>
        <end position="514"/>
    </location>
</feature>
<dbReference type="Pfam" id="PF14798">
    <property type="entry name" value="Ca_hom_mod"/>
    <property type="match status" value="5"/>
</dbReference>
<evidence type="ECO:0000256" key="9">
    <source>
        <dbReference type="SAM" id="Phobius"/>
    </source>
</evidence>
<evidence type="ECO:0000256" key="2">
    <source>
        <dbReference type="ARBA" id="ARBA00008497"/>
    </source>
</evidence>
<accession>A0A8J6A1D9</accession>
<evidence type="ECO:0000256" key="4">
    <source>
        <dbReference type="ARBA" id="ARBA00022692"/>
    </source>
</evidence>